<evidence type="ECO:0000313" key="6">
    <source>
        <dbReference type="Proteomes" id="UP001229081"/>
    </source>
</evidence>
<dbReference type="Proteomes" id="UP001229081">
    <property type="component" value="Unassembled WGS sequence"/>
</dbReference>
<evidence type="ECO:0000256" key="3">
    <source>
        <dbReference type="ARBA" id="ARBA00023204"/>
    </source>
</evidence>
<keyword evidence="1" id="KW-0227">DNA damage</keyword>
<sequence>MDVDTKRPYRSVSQLNQYARCPQSYKLARIDKVWKRPAAWLPQGTAVHAVAEEKERRQLAGTPMTLDEAKDLFGQEYEKEIGRYTEITPNFEFWFRSGPYGGKDDVERRYLIGLEQVEKLYAWTESHPEERIWVAPDGTPGIELEFDILTGVDPSCPVHVHGIKDDDCDCGIGPIPLRGFIDAVIEVEVSPGVWEIRVRDYKTGNSPGDDFQLGVYGVALAEMYDIDPPQLGDYYMAGKAGKPGKPTHPYNIGVWTRDAVAAKFVELEENLEAGRFDPDPSPSKCGFCDVALACAFSEA</sequence>
<accession>A0AAJ1S0V7</accession>
<protein>
    <submittedName>
        <fullName evidence="5">PD-(D/E)XK nuclease family protein</fullName>
    </submittedName>
</protein>
<keyword evidence="3" id="KW-0234">DNA repair</keyword>
<dbReference type="GO" id="GO:0006281">
    <property type="term" value="P:DNA repair"/>
    <property type="evidence" value="ECO:0007669"/>
    <property type="project" value="UniProtKB-KW"/>
</dbReference>
<keyword evidence="2" id="KW-0067">ATP-binding</keyword>
<name>A0AAJ1S0V7_9MYCO</name>
<evidence type="ECO:0000259" key="4">
    <source>
        <dbReference type="Pfam" id="PF12705"/>
    </source>
</evidence>
<dbReference type="Pfam" id="PF12705">
    <property type="entry name" value="PDDEXK_1"/>
    <property type="match status" value="1"/>
</dbReference>
<keyword evidence="2" id="KW-0547">Nucleotide-binding</keyword>
<organism evidence="5 6">
    <name type="scientific">Mycobacterium paragordonae</name>
    <dbReference type="NCBI Taxonomy" id="1389713"/>
    <lineage>
        <taxon>Bacteria</taxon>
        <taxon>Bacillati</taxon>
        <taxon>Actinomycetota</taxon>
        <taxon>Actinomycetes</taxon>
        <taxon>Mycobacteriales</taxon>
        <taxon>Mycobacteriaceae</taxon>
        <taxon>Mycobacterium</taxon>
    </lineage>
</organism>
<evidence type="ECO:0000256" key="2">
    <source>
        <dbReference type="ARBA" id="ARBA00022806"/>
    </source>
</evidence>
<gene>
    <name evidence="5" type="ORF">QXL92_02675</name>
</gene>
<keyword evidence="2" id="KW-0347">Helicase</keyword>
<evidence type="ECO:0000256" key="1">
    <source>
        <dbReference type="ARBA" id="ARBA00022763"/>
    </source>
</evidence>
<feature type="domain" description="PD-(D/E)XK endonuclease-like" evidence="4">
    <location>
        <begin position="11"/>
        <end position="294"/>
    </location>
</feature>
<reference evidence="5" key="1">
    <citation type="submission" date="2023-06" db="EMBL/GenBank/DDBJ databases">
        <title>Identification of two novel mycobacterium reveal diversities and complexities of Mycobacterium gordonae clade.</title>
        <authorList>
            <person name="Matsumoto Y."/>
            <person name="Nakamura S."/>
            <person name="Motooka D."/>
            <person name="Fukushima K."/>
        </authorList>
    </citation>
    <scope>NUCLEOTIDE SEQUENCE</scope>
    <source>
        <strain evidence="5">TY812</strain>
    </source>
</reference>
<dbReference type="InterPro" id="IPR011604">
    <property type="entry name" value="PDDEXK-like_dom_sf"/>
</dbReference>
<dbReference type="GO" id="GO:0004386">
    <property type="term" value="F:helicase activity"/>
    <property type="evidence" value="ECO:0007669"/>
    <property type="project" value="UniProtKB-KW"/>
</dbReference>
<comment type="caution">
    <text evidence="5">The sequence shown here is derived from an EMBL/GenBank/DDBJ whole genome shotgun (WGS) entry which is preliminary data.</text>
</comment>
<proteinExistence type="predicted"/>
<keyword evidence="2" id="KW-0378">Hydrolase</keyword>
<dbReference type="AlphaFoldDB" id="A0AAJ1S0V7"/>
<evidence type="ECO:0000313" key="5">
    <source>
        <dbReference type="EMBL" id="MDP7733662.1"/>
    </source>
</evidence>
<dbReference type="Gene3D" id="3.90.320.10">
    <property type="match status" value="1"/>
</dbReference>
<dbReference type="InterPro" id="IPR038726">
    <property type="entry name" value="PDDEXK_AddAB-type"/>
</dbReference>
<dbReference type="EMBL" id="JAUFSA010000001">
    <property type="protein sequence ID" value="MDP7733662.1"/>
    <property type="molecule type" value="Genomic_DNA"/>
</dbReference>
<dbReference type="RefSeq" id="WP_306254587.1">
    <property type="nucleotide sequence ID" value="NZ_JAUFSA010000001.1"/>
</dbReference>